<feature type="domain" description="HAMP" evidence="20">
    <location>
        <begin position="361"/>
        <end position="413"/>
    </location>
</feature>
<dbReference type="CDD" id="cd16172">
    <property type="entry name" value="TorS_sensor_domain"/>
    <property type="match status" value="1"/>
</dbReference>
<keyword evidence="10" id="KW-0378">Hydrolase</keyword>
<dbReference type="Pfam" id="PF21689">
    <property type="entry name" value="TorS_sensor_domain"/>
    <property type="match status" value="1"/>
</dbReference>
<feature type="domain" description="HPt" evidence="21">
    <location>
        <begin position="870"/>
        <end position="959"/>
    </location>
</feature>
<evidence type="ECO:0000256" key="15">
    <source>
        <dbReference type="PROSITE-ProRule" id="PRU00110"/>
    </source>
</evidence>
<dbReference type="Gene3D" id="1.10.287.130">
    <property type="match status" value="1"/>
</dbReference>
<evidence type="ECO:0000256" key="9">
    <source>
        <dbReference type="ARBA" id="ARBA00022777"/>
    </source>
</evidence>
<dbReference type="EC" id="2.7.13.3" evidence="3"/>
<dbReference type="Gene3D" id="3.30.565.10">
    <property type="entry name" value="Histidine kinase-like ATPase, C-terminal domain"/>
    <property type="match status" value="1"/>
</dbReference>
<dbReference type="SUPFAM" id="SSF55874">
    <property type="entry name" value="ATPase domain of HSP90 chaperone/DNA topoisomerase II/histidine kinase"/>
    <property type="match status" value="1"/>
</dbReference>
<evidence type="ECO:0000313" key="22">
    <source>
        <dbReference type="EMBL" id="CAH0533127.1"/>
    </source>
</evidence>
<comment type="caution">
    <text evidence="22">The sequence shown here is derived from an EMBL/GenBank/DDBJ whole genome shotgun (WGS) entry which is preliminary data.</text>
</comment>
<evidence type="ECO:0000256" key="6">
    <source>
        <dbReference type="ARBA" id="ARBA00022553"/>
    </source>
</evidence>
<sequence>MRFKFKTIGQKLLAAFSGIALLVGIAAGIGIAGLSLVAKTQHAVVDSALPALNHSRALAEQTARIIMTAQALSQTNDTKALNQHQQTLTRLFGQNELTLASLQAYPFSRGLLTQIEQTHEQVRKQMNTLNDEVALRLQRQRMVNNAIAAQQRILRQMEGLVQAQVSNADAVAMANFTQLYDLVHRGNTQQTLSALDRLIEVDLDVNARLLNMRYLIAVSISLLDEVRQPNLSENRIDALAKQYQNNVDKLKLRLVSIEDPNYAKQLSSRIEQLAQFNSLFDQRRAMYRHEQEIEKLSQQAVVHFHTLSDQVAELSTAANAGTTFALEQVAKTITRTQATLIALSVLGVLVVIWVMWQYVYARIIRRISRAQRALTSIADGELSIHLKAEGDDELAAMERAIIVARDTAKAKAQYAAGEKRAREALQNHQASLEATIAERTEALRLANAQLAQEVDEKTIATKAAEQANQAKSAFLATMSHEIRTPLNGVLGIAALLDNDELSEKQKNYVSVIRKSGETLLELVTDILDFSKIESGHLDIHPSPFSLAHLLDDVITLFMPRAQEKGLQLAYHCDAALCDYWLGDMMRIRQVLNNLVSNAIKYTEQGQVQVLVHEHEGMLCFAVKDTGVGIDDVQQAQLFQPFYQTDSGRQTTGGTGLGLAIAARIVGAMGGHIAVQSQRFQGSSFSLYLPLEPAQAPEQITPMVSQTAPELSGRLTSLQVLVVEDNAVNRLVIEGYLERLGCHYVMAEDGATALHLAAQQSFDLALLDINLPDTDGVTLRGELMHTQPSLYSIAVSAHVYDEEVARFYTAGFDAVVPKPVRFERLHQALLQMVSGYHGAPLVAQAQQHGFDANAHLIFEREILEQDLPILGLAVIENLVTVFEQSSEQTLANLAQALDQQDQATISQYCHQLKGAAFSLGLASLAQCCAYYEHEAAMFDTDVMAQLLQLRTQSLDQMQAFIAEKNGG</sequence>
<dbReference type="InterPro" id="IPR008207">
    <property type="entry name" value="Sig_transdc_His_kin_Hpt_dom"/>
</dbReference>
<keyword evidence="8 17" id="KW-0812">Transmembrane</keyword>
<dbReference type="InterPro" id="IPR037952">
    <property type="entry name" value="Sensor_TorS"/>
</dbReference>
<feature type="modified residue" description="4-aspartylphosphate" evidence="16">
    <location>
        <position position="767"/>
    </location>
</feature>
<feature type="domain" description="Histidine kinase" evidence="18">
    <location>
        <begin position="477"/>
        <end position="692"/>
    </location>
</feature>
<dbReference type="InterPro" id="IPR003594">
    <property type="entry name" value="HATPase_dom"/>
</dbReference>
<dbReference type="Proteomes" id="UP000838672">
    <property type="component" value="Unassembled WGS sequence"/>
</dbReference>
<evidence type="ECO:0000256" key="10">
    <source>
        <dbReference type="ARBA" id="ARBA00022801"/>
    </source>
</evidence>
<dbReference type="GO" id="GO:0004673">
    <property type="term" value="F:protein histidine kinase activity"/>
    <property type="evidence" value="ECO:0007669"/>
    <property type="project" value="UniProtKB-EC"/>
</dbReference>
<dbReference type="Pfam" id="PF00672">
    <property type="entry name" value="HAMP"/>
    <property type="match status" value="1"/>
</dbReference>
<dbReference type="EMBL" id="CAKLDI010000001">
    <property type="protein sequence ID" value="CAH0533127.1"/>
    <property type="molecule type" value="Genomic_DNA"/>
</dbReference>
<dbReference type="SUPFAM" id="SSF52172">
    <property type="entry name" value="CheY-like"/>
    <property type="match status" value="1"/>
</dbReference>
<dbReference type="NCBIfam" id="TIGR02956">
    <property type="entry name" value="TMAO_torS"/>
    <property type="match status" value="1"/>
</dbReference>
<dbReference type="SMART" id="SM00304">
    <property type="entry name" value="HAMP"/>
    <property type="match status" value="1"/>
</dbReference>
<dbReference type="PIRSF" id="PIRSF036437">
    <property type="entry name" value="HK_TorS"/>
    <property type="match status" value="1"/>
</dbReference>
<evidence type="ECO:0000256" key="12">
    <source>
        <dbReference type="ARBA" id="ARBA00022989"/>
    </source>
</evidence>
<dbReference type="SMART" id="SM00388">
    <property type="entry name" value="HisKA"/>
    <property type="match status" value="1"/>
</dbReference>
<keyword evidence="13" id="KW-0902">Two-component regulatory system</keyword>
<dbReference type="Pfam" id="PF00072">
    <property type="entry name" value="Response_reg"/>
    <property type="match status" value="1"/>
</dbReference>
<dbReference type="PROSITE" id="PS50885">
    <property type="entry name" value="HAMP"/>
    <property type="match status" value="1"/>
</dbReference>
<dbReference type="SUPFAM" id="SSF47384">
    <property type="entry name" value="Homodimeric domain of signal transducing histidine kinase"/>
    <property type="match status" value="1"/>
</dbReference>
<organism evidence="22 23">
    <name type="scientific">Vibrio stylophorae</name>
    <dbReference type="NCBI Taxonomy" id="659351"/>
    <lineage>
        <taxon>Bacteria</taxon>
        <taxon>Pseudomonadati</taxon>
        <taxon>Pseudomonadota</taxon>
        <taxon>Gammaproteobacteria</taxon>
        <taxon>Vibrionales</taxon>
        <taxon>Vibrionaceae</taxon>
        <taxon>Vibrio</taxon>
    </lineage>
</organism>
<protein>
    <recommendedName>
        <fullName evidence="3">histidine kinase</fullName>
        <ecNumber evidence="3">2.7.13.3</ecNumber>
    </recommendedName>
</protein>
<dbReference type="Gene3D" id="3.40.50.2300">
    <property type="match status" value="1"/>
</dbReference>
<dbReference type="CDD" id="cd00088">
    <property type="entry name" value="HPT"/>
    <property type="match status" value="1"/>
</dbReference>
<dbReference type="Gene3D" id="6.10.340.10">
    <property type="match status" value="1"/>
</dbReference>
<dbReference type="InterPro" id="IPR001789">
    <property type="entry name" value="Sig_transdc_resp-reg_receiver"/>
</dbReference>
<accession>A0ABM8ZT95</accession>
<keyword evidence="23" id="KW-1185">Reference proteome</keyword>
<evidence type="ECO:0000256" key="7">
    <source>
        <dbReference type="ARBA" id="ARBA00022679"/>
    </source>
</evidence>
<dbReference type="Gene3D" id="1.20.58.920">
    <property type="match status" value="1"/>
</dbReference>
<dbReference type="InterPro" id="IPR014302">
    <property type="entry name" value="Sig_transdc_His_kinase_TorS"/>
</dbReference>
<dbReference type="InterPro" id="IPR005467">
    <property type="entry name" value="His_kinase_dom"/>
</dbReference>
<evidence type="ECO:0000259" key="18">
    <source>
        <dbReference type="PROSITE" id="PS50109"/>
    </source>
</evidence>
<dbReference type="CDD" id="cd17546">
    <property type="entry name" value="REC_hyHK_CKI1_RcsC-like"/>
    <property type="match status" value="1"/>
</dbReference>
<keyword evidence="4" id="KW-1003">Cell membrane</keyword>
<dbReference type="Pfam" id="PF00512">
    <property type="entry name" value="HisKA"/>
    <property type="match status" value="1"/>
</dbReference>
<keyword evidence="11" id="KW-0547">Nucleotide-binding</keyword>
<keyword evidence="12 17" id="KW-1133">Transmembrane helix</keyword>
<evidence type="ECO:0000256" key="14">
    <source>
        <dbReference type="ARBA" id="ARBA00023136"/>
    </source>
</evidence>
<dbReference type="SMART" id="SM00387">
    <property type="entry name" value="HATPase_c"/>
    <property type="match status" value="1"/>
</dbReference>
<keyword evidence="7 22" id="KW-0808">Transferase</keyword>
<dbReference type="RefSeq" id="WP_237465378.1">
    <property type="nucleotide sequence ID" value="NZ_CAKLDI010000001.1"/>
</dbReference>
<evidence type="ECO:0000259" key="21">
    <source>
        <dbReference type="PROSITE" id="PS50894"/>
    </source>
</evidence>
<dbReference type="PROSITE" id="PS50894">
    <property type="entry name" value="HPT"/>
    <property type="match status" value="1"/>
</dbReference>
<comment type="subcellular location">
    <subcellularLocation>
        <location evidence="2">Cell inner membrane</location>
        <topology evidence="2">Multi-pass membrane protein</topology>
    </subcellularLocation>
</comment>
<evidence type="ECO:0000259" key="19">
    <source>
        <dbReference type="PROSITE" id="PS50110"/>
    </source>
</evidence>
<keyword evidence="6 16" id="KW-0597">Phosphoprotein</keyword>
<keyword evidence="9" id="KW-0418">Kinase</keyword>
<dbReference type="InterPro" id="IPR011006">
    <property type="entry name" value="CheY-like_superfamily"/>
</dbReference>
<evidence type="ECO:0000256" key="13">
    <source>
        <dbReference type="ARBA" id="ARBA00023012"/>
    </source>
</evidence>
<dbReference type="InterPro" id="IPR036641">
    <property type="entry name" value="HPT_dom_sf"/>
</dbReference>
<proteinExistence type="predicted"/>
<dbReference type="Pfam" id="PF01627">
    <property type="entry name" value="Hpt"/>
    <property type="match status" value="1"/>
</dbReference>
<keyword evidence="11" id="KW-0067">ATP-binding</keyword>
<dbReference type="PROSITE" id="PS50110">
    <property type="entry name" value="RESPONSE_REGULATORY"/>
    <property type="match status" value="1"/>
</dbReference>
<dbReference type="Gene3D" id="1.20.120.160">
    <property type="entry name" value="HPT domain"/>
    <property type="match status" value="1"/>
</dbReference>
<evidence type="ECO:0000256" key="17">
    <source>
        <dbReference type="SAM" id="Phobius"/>
    </source>
</evidence>
<evidence type="ECO:0000256" key="2">
    <source>
        <dbReference type="ARBA" id="ARBA00004429"/>
    </source>
</evidence>
<dbReference type="CDD" id="cd16922">
    <property type="entry name" value="HATPase_EvgS-ArcB-TorS-like"/>
    <property type="match status" value="1"/>
</dbReference>
<evidence type="ECO:0000256" key="8">
    <source>
        <dbReference type="ARBA" id="ARBA00022692"/>
    </source>
</evidence>
<evidence type="ECO:0000256" key="16">
    <source>
        <dbReference type="PROSITE-ProRule" id="PRU00169"/>
    </source>
</evidence>
<feature type="transmembrane region" description="Helical" evidence="17">
    <location>
        <begin position="338"/>
        <end position="359"/>
    </location>
</feature>
<keyword evidence="5" id="KW-0997">Cell inner membrane</keyword>
<dbReference type="InterPro" id="IPR003660">
    <property type="entry name" value="HAMP_dom"/>
</dbReference>
<evidence type="ECO:0000313" key="23">
    <source>
        <dbReference type="Proteomes" id="UP000838672"/>
    </source>
</evidence>
<dbReference type="InterPro" id="IPR036890">
    <property type="entry name" value="HATPase_C_sf"/>
</dbReference>
<dbReference type="PANTHER" id="PTHR43047:SF78">
    <property type="entry name" value="SENSORY_REGULATORY PROTEIN RPFC"/>
    <property type="match status" value="1"/>
</dbReference>
<dbReference type="CDD" id="cd00082">
    <property type="entry name" value="HisKA"/>
    <property type="match status" value="1"/>
</dbReference>
<evidence type="ECO:0000256" key="11">
    <source>
        <dbReference type="ARBA" id="ARBA00022840"/>
    </source>
</evidence>
<feature type="modified residue" description="Phosphohistidine" evidence="15">
    <location>
        <position position="909"/>
    </location>
</feature>
<evidence type="ECO:0000256" key="4">
    <source>
        <dbReference type="ARBA" id="ARBA00022475"/>
    </source>
</evidence>
<evidence type="ECO:0000256" key="1">
    <source>
        <dbReference type="ARBA" id="ARBA00000085"/>
    </source>
</evidence>
<name>A0ABM8ZT95_9VIBR</name>
<keyword evidence="14 17" id="KW-0472">Membrane</keyword>
<dbReference type="PROSITE" id="PS50109">
    <property type="entry name" value="HIS_KIN"/>
    <property type="match status" value="1"/>
</dbReference>
<gene>
    <name evidence="22" type="primary">torS</name>
    <name evidence="22" type="ORF">VST7929_00980</name>
</gene>
<reference evidence="22" key="1">
    <citation type="submission" date="2021-11" db="EMBL/GenBank/DDBJ databases">
        <authorList>
            <person name="Rodrigo-Torres L."/>
            <person name="Arahal R. D."/>
            <person name="Lucena T."/>
        </authorList>
    </citation>
    <scope>NUCLEOTIDE SEQUENCE</scope>
    <source>
        <strain evidence="22">CECT 7929</strain>
    </source>
</reference>
<evidence type="ECO:0000256" key="3">
    <source>
        <dbReference type="ARBA" id="ARBA00012438"/>
    </source>
</evidence>
<dbReference type="PRINTS" id="PR00344">
    <property type="entry name" value="BCTRLSENSOR"/>
</dbReference>
<dbReference type="InterPro" id="IPR038188">
    <property type="entry name" value="TorS_sensor_sf"/>
</dbReference>
<comment type="catalytic activity">
    <reaction evidence="1">
        <text>ATP + protein L-histidine = ADP + protein N-phospho-L-histidine.</text>
        <dbReference type="EC" id="2.7.13.3"/>
    </reaction>
</comment>
<dbReference type="InterPro" id="IPR004358">
    <property type="entry name" value="Sig_transdc_His_kin-like_C"/>
</dbReference>
<evidence type="ECO:0000256" key="5">
    <source>
        <dbReference type="ARBA" id="ARBA00022519"/>
    </source>
</evidence>
<dbReference type="Pfam" id="PF02518">
    <property type="entry name" value="HATPase_c"/>
    <property type="match status" value="1"/>
</dbReference>
<dbReference type="InterPro" id="IPR003661">
    <property type="entry name" value="HisK_dim/P_dom"/>
</dbReference>
<dbReference type="InterPro" id="IPR036097">
    <property type="entry name" value="HisK_dim/P_sf"/>
</dbReference>
<feature type="domain" description="Response regulatory" evidence="19">
    <location>
        <begin position="718"/>
        <end position="832"/>
    </location>
</feature>
<dbReference type="SUPFAM" id="SSF47226">
    <property type="entry name" value="Histidine-containing phosphotransfer domain, HPT domain"/>
    <property type="match status" value="1"/>
</dbReference>
<dbReference type="SMART" id="SM00448">
    <property type="entry name" value="REC"/>
    <property type="match status" value="1"/>
</dbReference>
<dbReference type="PANTHER" id="PTHR43047">
    <property type="entry name" value="TWO-COMPONENT HISTIDINE PROTEIN KINASE"/>
    <property type="match status" value="1"/>
</dbReference>
<evidence type="ECO:0000259" key="20">
    <source>
        <dbReference type="PROSITE" id="PS50885"/>
    </source>
</evidence>